<reference evidence="4 5" key="1">
    <citation type="submission" date="2019-03" db="EMBL/GenBank/DDBJ databases">
        <authorList>
            <person name="Gaulin E."/>
            <person name="Dumas B."/>
        </authorList>
    </citation>
    <scope>NUCLEOTIDE SEQUENCE [LARGE SCALE GENOMIC DNA]</scope>
    <source>
        <strain evidence="4">CBS 568.67</strain>
    </source>
</reference>
<feature type="compositionally biased region" description="Low complexity" evidence="2">
    <location>
        <begin position="2808"/>
        <end position="2818"/>
    </location>
</feature>
<feature type="compositionally biased region" description="Acidic residues" evidence="2">
    <location>
        <begin position="470"/>
        <end position="482"/>
    </location>
</feature>
<dbReference type="EMBL" id="VJMH01006577">
    <property type="protein sequence ID" value="KAF0688940.1"/>
    <property type="molecule type" value="Genomic_DNA"/>
</dbReference>
<feature type="region of interest" description="Disordered" evidence="2">
    <location>
        <begin position="2266"/>
        <end position="2291"/>
    </location>
</feature>
<feature type="region of interest" description="Disordered" evidence="2">
    <location>
        <begin position="541"/>
        <end position="676"/>
    </location>
</feature>
<feature type="compositionally biased region" description="Polar residues" evidence="2">
    <location>
        <begin position="504"/>
        <end position="514"/>
    </location>
</feature>
<feature type="region of interest" description="Disordered" evidence="2">
    <location>
        <begin position="220"/>
        <end position="239"/>
    </location>
</feature>
<feature type="region of interest" description="Disordered" evidence="2">
    <location>
        <begin position="445"/>
        <end position="514"/>
    </location>
</feature>
<feature type="compositionally biased region" description="Low complexity" evidence="2">
    <location>
        <begin position="1424"/>
        <end position="1436"/>
    </location>
</feature>
<feature type="region of interest" description="Disordered" evidence="2">
    <location>
        <begin position="1182"/>
        <end position="1219"/>
    </location>
</feature>
<feature type="compositionally biased region" description="Basic and acidic residues" evidence="2">
    <location>
        <begin position="790"/>
        <end position="807"/>
    </location>
</feature>
<feature type="region of interest" description="Disordered" evidence="2">
    <location>
        <begin position="2195"/>
        <end position="2228"/>
    </location>
</feature>
<feature type="compositionally biased region" description="Basic and acidic residues" evidence="2">
    <location>
        <begin position="488"/>
        <end position="498"/>
    </location>
</feature>
<feature type="compositionally biased region" description="Acidic residues" evidence="2">
    <location>
        <begin position="1247"/>
        <end position="1268"/>
    </location>
</feature>
<organism evidence="4 5">
    <name type="scientific">Aphanomyces stellatus</name>
    <dbReference type="NCBI Taxonomy" id="120398"/>
    <lineage>
        <taxon>Eukaryota</taxon>
        <taxon>Sar</taxon>
        <taxon>Stramenopiles</taxon>
        <taxon>Oomycota</taxon>
        <taxon>Saprolegniomycetes</taxon>
        <taxon>Saprolegniales</taxon>
        <taxon>Verrucalvaceae</taxon>
        <taxon>Aphanomyces</taxon>
    </lineage>
</organism>
<feature type="compositionally biased region" description="Basic and acidic residues" evidence="2">
    <location>
        <begin position="589"/>
        <end position="599"/>
    </location>
</feature>
<feature type="compositionally biased region" description="Basic and acidic residues" evidence="2">
    <location>
        <begin position="1660"/>
        <end position="1677"/>
    </location>
</feature>
<evidence type="ECO:0000256" key="1">
    <source>
        <dbReference type="SAM" id="Coils"/>
    </source>
</evidence>
<feature type="compositionally biased region" description="Basic and acidic residues" evidence="2">
    <location>
        <begin position="909"/>
        <end position="919"/>
    </location>
</feature>
<feature type="compositionally biased region" description="Polar residues" evidence="2">
    <location>
        <begin position="544"/>
        <end position="555"/>
    </location>
</feature>
<accession>A0A485LD15</accession>
<feature type="coiled-coil region" evidence="1">
    <location>
        <begin position="2101"/>
        <end position="2142"/>
    </location>
</feature>
<feature type="region of interest" description="Disordered" evidence="2">
    <location>
        <begin position="688"/>
        <end position="711"/>
    </location>
</feature>
<feature type="compositionally biased region" description="Acidic residues" evidence="2">
    <location>
        <begin position="1327"/>
        <end position="1347"/>
    </location>
</feature>
<dbReference type="Proteomes" id="UP000332933">
    <property type="component" value="Unassembled WGS sequence"/>
</dbReference>
<evidence type="ECO:0000313" key="5">
    <source>
        <dbReference type="Proteomes" id="UP000332933"/>
    </source>
</evidence>
<feature type="compositionally biased region" description="Low complexity" evidence="2">
    <location>
        <begin position="2744"/>
        <end position="2758"/>
    </location>
</feature>
<feature type="region of interest" description="Disordered" evidence="2">
    <location>
        <begin position="2744"/>
        <end position="2772"/>
    </location>
</feature>
<feature type="compositionally biased region" description="Acidic residues" evidence="2">
    <location>
        <begin position="1408"/>
        <end position="1422"/>
    </location>
</feature>
<feature type="compositionally biased region" description="Low complexity" evidence="2">
    <location>
        <begin position="748"/>
        <end position="757"/>
    </location>
</feature>
<feature type="compositionally biased region" description="Acidic residues" evidence="2">
    <location>
        <begin position="446"/>
        <end position="459"/>
    </location>
</feature>
<feature type="compositionally biased region" description="Polar residues" evidence="2">
    <location>
        <begin position="1198"/>
        <end position="1209"/>
    </location>
</feature>
<feature type="region of interest" description="Disordered" evidence="2">
    <location>
        <begin position="1234"/>
        <end position="1448"/>
    </location>
</feature>
<reference evidence="3" key="2">
    <citation type="submission" date="2019-06" db="EMBL/GenBank/DDBJ databases">
        <title>Genomics analysis of Aphanomyces spp. identifies a new class of oomycete effector associated with host adaptation.</title>
        <authorList>
            <person name="Gaulin E."/>
        </authorList>
    </citation>
    <scope>NUCLEOTIDE SEQUENCE</scope>
    <source>
        <strain evidence="3">CBS 578.67</strain>
    </source>
</reference>
<feature type="compositionally biased region" description="Acidic residues" evidence="2">
    <location>
        <begin position="1789"/>
        <end position="1799"/>
    </location>
</feature>
<feature type="compositionally biased region" description="Basic and acidic residues" evidence="2">
    <location>
        <begin position="354"/>
        <end position="363"/>
    </location>
</feature>
<feature type="compositionally biased region" description="Acidic residues" evidence="2">
    <location>
        <begin position="563"/>
        <end position="578"/>
    </location>
</feature>
<gene>
    <name evidence="4" type="primary">Aste57867_19544</name>
    <name evidence="3" type="ORF">As57867_019480</name>
    <name evidence="4" type="ORF">ASTE57867_19544</name>
</gene>
<keyword evidence="5" id="KW-1185">Reference proteome</keyword>
<dbReference type="EMBL" id="CAADRA010006599">
    <property type="protein sequence ID" value="VFT96251.1"/>
    <property type="molecule type" value="Genomic_DNA"/>
</dbReference>
<dbReference type="OrthoDB" id="116474at2759"/>
<feature type="region of interest" description="Disordered" evidence="2">
    <location>
        <begin position="895"/>
        <end position="919"/>
    </location>
</feature>
<feature type="region of interest" description="Disordered" evidence="2">
    <location>
        <begin position="2796"/>
        <end position="2819"/>
    </location>
</feature>
<feature type="region of interest" description="Disordered" evidence="2">
    <location>
        <begin position="1783"/>
        <end position="1897"/>
    </location>
</feature>
<feature type="compositionally biased region" description="Basic residues" evidence="2">
    <location>
        <begin position="364"/>
        <end position="374"/>
    </location>
</feature>
<feature type="compositionally biased region" description="Basic and acidic residues" evidence="2">
    <location>
        <begin position="667"/>
        <end position="676"/>
    </location>
</feature>
<feature type="compositionally biased region" description="Acidic residues" evidence="2">
    <location>
        <begin position="1636"/>
        <end position="1657"/>
    </location>
</feature>
<evidence type="ECO:0000313" key="4">
    <source>
        <dbReference type="EMBL" id="VFT96251.1"/>
    </source>
</evidence>
<evidence type="ECO:0000256" key="2">
    <source>
        <dbReference type="SAM" id="MobiDB-lite"/>
    </source>
</evidence>
<feature type="region of interest" description="Disordered" evidence="2">
    <location>
        <begin position="2679"/>
        <end position="2709"/>
    </location>
</feature>
<evidence type="ECO:0000313" key="3">
    <source>
        <dbReference type="EMBL" id="KAF0688940.1"/>
    </source>
</evidence>
<feature type="region of interest" description="Disordered" evidence="2">
    <location>
        <begin position="19"/>
        <end position="46"/>
    </location>
</feature>
<feature type="region of interest" description="Disordered" evidence="2">
    <location>
        <begin position="145"/>
        <end position="166"/>
    </location>
</feature>
<feature type="region of interest" description="Disordered" evidence="2">
    <location>
        <begin position="724"/>
        <end position="761"/>
    </location>
</feature>
<name>A0A485LD15_9STRA</name>
<feature type="region of interest" description="Disordered" evidence="2">
    <location>
        <begin position="1631"/>
        <end position="1717"/>
    </location>
</feature>
<feature type="compositionally biased region" description="Acidic residues" evidence="2">
    <location>
        <begin position="1678"/>
        <end position="1688"/>
    </location>
</feature>
<protein>
    <submittedName>
        <fullName evidence="4">Aste57867_19544 protein</fullName>
    </submittedName>
</protein>
<sequence length="2900" mass="322391">MQQVQLRYGYPQEEMDRIFNVSEPPPPSTSSSFHSSYVAESTRHRRASADIPMQPVVYKERGTVMGQRIDPNIPCWPGSGFVPLVLPIQQKIRSKRPVPERLSIPAPLLAKAPRPSAPRLFIKAKRVSRSAPHDESASLLPLRSTEGMAKNPTTPHLHTNRTPKSRQRDAATFHFQTTLQVRHEHPVLALDDADARQQEKRTEQKRWADAVQWLKQQREALHQDDKAHDEMEAKRQKLHEMDRLVRMQNHKRFVKPADAPPPTHRTRPPKADVMAFELPPRKPPVPRLSGPKKKKKMRRIEDDNQQPSKPDKALASRPPKRTKRMMPKAASPLPPAGVSQPEDDSDATRKRREAARVYMDEQKRKRQARARHQRLQNEEEIQARRAQLEKLDALRLERLRQSVALAKKSMRMEPGNQVADTSITELLLGFQQSPRRVMPRTIFGETVDEDEGDEDDELDAYGPTDSAPELLDEHDNDDDDDWTNGVRSGEESTDHMESDLEGGMQSTSLSLASSLVPQQGSKMLQKLQALKQLTDQLSTRVARLSNNARSGSTASDDGHNVGDDDDDGDDDDEDDEESRIEYGENVASEDDRSSNDLHMHASMAQRVDVLSDAAPDIHLEGPSMPSPSQQMGVHGDDVDAQWSEASSSPRHEDGVSGHPPPTTSNLAHEHADVAERALRYPTMTTAVEISAPKDDDGGGRQPTTTWDTQRRSDEAVALIRHHEQRLPSLTYTGGAFSDEEDRRPPSSPTRRTNIPPSHAVDNVAVGIGTHDEVDEDDVTRELRQWRRLREARGQQDDGSRWSDRRMDTAQASLSSARSLYGTRRPVQEIDEAADLELDRLIEATRDAFSVVDMAAQELFQAQQRRAAYQQHPQVSMVEHVETKLHEWEIERVLASRSAGTSSDEDEPRDEERRTEGKEAALEVDSDDAFDVSHRVGKRSIDELLEEANRVLRRDPDDDVSAYWDRAIRDEDTKDDDDDADMHRRPRRAFAPHIVIDDASDDANLRYSPRTLSRQLLAAVEFQESLHEAQLNLSALEYAHELERTQEETLAWGKTVQDEVESMAHAQSLLDQHMQMQEEFHQQELVLQAMGHAAEEREKLVEQGCQTDAVPRQHAGTMARWMVEAGTMAVEARDGFAQATMQHTVAVQSDDLDEWQARLAGKADSADDEYVDDDEALRFAETASIPIARESVEPPQPSARDQASDNSDNGFESPKKATMSAIESDVDATYSEAFESGKDDGSISNEIISDEAQDDESEVNDEVDFEEDVTTALESPQKPAPLEIIEDDSHAYSQGFESPPKPLELAVETDEYSQGFDSPTKEKASKEDVEDEIADAASDEVMSEEDIPSDDHAPANKSAESDVADDVYSEAGESHTKPTASDEIDDAYSEGFESPKSKGSLRKSKHDDDVADEFDDEKGEDEIIAPKTTPAVAAPTPESHLSHPMAGSAPAAAARVDAYLAQLRSRDPEKEEYIRSILVRKASEDRILNMRQRNLDKRTNISRMQFQAERMQLDSCRAANLARCYEDMMLFRENEPEDPEEINVLAIAFGHAVVVEATMPIQQVEASPQMQMQHPMTSEIDAYSVDEDEMSEKQLAVVSESPEVDDYSVDDFEEKIPEVDDADQVASLEEVKASGNIEEDDDDDVPDDEVVDDNDYSMDDFAAKEDSIEEGVQAKDEEPAVDIEPSIDEESAKPSASTNVEENHDIAEDNAPEDLPEDKVAETAVADDVVDDDVFEEFAEEEDAIADKNAADVVEDKLTHVDTIKGDDVVYDYSMDEFASGSAAAAAPVEEVDEPEENAVEEVPTTAASVGSDNYSDEFASNGDDGSVKDSIEIEEDAMEKDDHARYEIASTSADPLPSVVDEPMKDRSGEYSMDEFASGGEILPSKDDEYSDDEDQRSMLEGDVDVAEKASNTSQELQMALEKIEKEYPREVVRDEAKWQRRKEKALALVEAKERAIDRRKKEMEIEDINALVHYSLSLNVDDEVRRAVPMMGSLLPTMVVHQEGSNPAVVVSSPQVMASPVAVDGGSSAGEYSNSFEETKSEAAYTDDAFEDEVRENVADDPPLPLVEATDQVISAPQPPKQVEAFDKTDGLESSLSKSIDEHEARLMGLKETLMVKQEEALKVKEEVAKEERRVQLVEQERDLAMQIEQTNCVVATEQARLSVLQHQRKEWGDTEREFPTADVALGLADDMSFEDDDGSTQHGLDEAQDEQSEMFDPSEIPEPTTIVTSTTKGDLLEGVARPFDLSCDGESGGVDRSMELSIVDGDSISGDDDADQSFASDEPSSLPHEVAPIDALPENVQPQPIPSMPTPPRVLPEVLDDSFTSVGGGEDESSEQVDLLAGFDHVEAAMASNWTHEIAIQTHDMIVNPLDTYDYVEVAERPVPGFKEAPPDNLLAGYDYVVQANPPQDIDTSEDDVVRPEENVALDDEDKESPLRSNDLLDGYEYVEEAMHPTLGQGTREKVEIDASEEVATEADDITTLHGDSAQDDCLDQAKIEDEREDDTVAELAAPGLLPEAPSGHFIAYDHVEAAIAPSLPLERAMLPMEYPFISLDEFDYIEEAEKVQRQRQIEFDEMYADNDEPLDLLGAYDYVEDVWPVTPSQSHPRVDDDDVILPSGHDNDVVESKFVDETVETLPEDDATPHATRHMRRDNELATRVDMITDLVWKELLHEVLTEPAIATSTKSGPHGEPTTREATPTTHDDDADAATSSLDRVTDLLLDEVVKDTFYAVLQARREMSTRSVAHSSSSASPANNNRPQATAPPGSAMRNVTEFPDQYTAVMEARQAHDWTAWDDEWSDQSPPSTPSASLSASAANARRRLLRERSSNGHNVAQSSLSPLGATSVKEYLREMHALSKHTVAAAASRFVKHVVETDQSLIDDLFEDLLQDTATAVITHL</sequence>
<proteinExistence type="predicted"/>
<feature type="region of interest" description="Disordered" evidence="2">
    <location>
        <begin position="252"/>
        <end position="378"/>
    </location>
</feature>
<keyword evidence="1" id="KW-0175">Coiled coil</keyword>
<feature type="region of interest" description="Disordered" evidence="2">
    <location>
        <begin position="790"/>
        <end position="809"/>
    </location>
</feature>